<evidence type="ECO:0008006" key="4">
    <source>
        <dbReference type="Google" id="ProtNLM"/>
    </source>
</evidence>
<name>A0AAN8X738_HALRR</name>
<comment type="cofactor">
    <cofactor evidence="1">
        <name>Fe cation</name>
        <dbReference type="ChEBI" id="CHEBI:24875"/>
    </cofactor>
</comment>
<organism evidence="2 3">
    <name type="scientific">Halocaridina rubra</name>
    <name type="common">Hawaiian red shrimp</name>
    <dbReference type="NCBI Taxonomy" id="373956"/>
    <lineage>
        <taxon>Eukaryota</taxon>
        <taxon>Metazoa</taxon>
        <taxon>Ecdysozoa</taxon>
        <taxon>Arthropoda</taxon>
        <taxon>Crustacea</taxon>
        <taxon>Multicrustacea</taxon>
        <taxon>Malacostraca</taxon>
        <taxon>Eumalacostraca</taxon>
        <taxon>Eucarida</taxon>
        <taxon>Decapoda</taxon>
        <taxon>Pleocyemata</taxon>
        <taxon>Caridea</taxon>
        <taxon>Atyoidea</taxon>
        <taxon>Atyidae</taxon>
        <taxon>Halocaridina</taxon>
    </lineage>
</organism>
<dbReference type="Pfam" id="PF05721">
    <property type="entry name" value="PhyH"/>
    <property type="match status" value="1"/>
</dbReference>
<reference evidence="2 3" key="1">
    <citation type="submission" date="2023-11" db="EMBL/GenBank/DDBJ databases">
        <title>Halocaridina rubra genome assembly.</title>
        <authorList>
            <person name="Smith C."/>
        </authorList>
    </citation>
    <scope>NUCLEOTIDE SEQUENCE [LARGE SCALE GENOMIC DNA]</scope>
    <source>
        <strain evidence="2">EP-1</strain>
        <tissue evidence="2">Whole</tissue>
    </source>
</reference>
<gene>
    <name evidence="2" type="ORF">SK128_011143</name>
</gene>
<sequence length="291" mass="33094">MSDMKNSVFRHNGQEFIVTQDMKDAYNTNGYIVIRNLLSVIEMQKARSGVEMSVGIQKYAHGRSDGNKMKSRQTLWNQPGKDITGVLVRIQRIAGTMEELIGQGEIYHYHSKLMMKDAYEGGAHVWHQDYGYWYNNGCIFSDMGSCFLPLDECKRENSCLQVLAGSHRLGRIDHITIGDQLGADPERVDKVRKLFPHVYVEMCPGDALFFHCNLLHTSDQNTSSSRRWVLIASYNTRANNPYKVHHHAQYTPMSKLPDTALLQCELIDDIPAKAYMDPSEDKSASYGKGIH</sequence>
<dbReference type="EMBL" id="JAXCGZ010011348">
    <property type="protein sequence ID" value="KAK7075193.1"/>
    <property type="molecule type" value="Genomic_DNA"/>
</dbReference>
<dbReference type="Proteomes" id="UP001381693">
    <property type="component" value="Unassembled WGS sequence"/>
</dbReference>
<evidence type="ECO:0000313" key="2">
    <source>
        <dbReference type="EMBL" id="KAK7075193.1"/>
    </source>
</evidence>
<dbReference type="Gene3D" id="2.60.120.620">
    <property type="entry name" value="q2cbj1_9rhob like domain"/>
    <property type="match status" value="1"/>
</dbReference>
<dbReference type="PANTHER" id="PTHR20883">
    <property type="entry name" value="PHYTANOYL-COA DIOXYGENASE DOMAIN CONTAINING 1"/>
    <property type="match status" value="1"/>
</dbReference>
<protein>
    <recommendedName>
        <fullName evidence="4">Phytanoyl-CoA dioxygenase</fullName>
    </recommendedName>
</protein>
<dbReference type="PANTHER" id="PTHR20883:SF51">
    <property type="entry name" value="PHYTANOYL-COA HYDROXYLASE"/>
    <property type="match status" value="1"/>
</dbReference>
<dbReference type="SUPFAM" id="SSF51197">
    <property type="entry name" value="Clavaminate synthase-like"/>
    <property type="match status" value="1"/>
</dbReference>
<evidence type="ECO:0000313" key="3">
    <source>
        <dbReference type="Proteomes" id="UP001381693"/>
    </source>
</evidence>
<evidence type="ECO:0000256" key="1">
    <source>
        <dbReference type="ARBA" id="ARBA00001962"/>
    </source>
</evidence>
<proteinExistence type="predicted"/>
<dbReference type="InterPro" id="IPR008775">
    <property type="entry name" value="Phytyl_CoA_dOase-like"/>
</dbReference>
<keyword evidence="3" id="KW-1185">Reference proteome</keyword>
<comment type="caution">
    <text evidence="2">The sequence shown here is derived from an EMBL/GenBank/DDBJ whole genome shotgun (WGS) entry which is preliminary data.</text>
</comment>
<accession>A0AAN8X738</accession>
<dbReference type="AlphaFoldDB" id="A0AAN8X738"/>